<dbReference type="PANTHER" id="PTHR44858:SF1">
    <property type="entry name" value="UDP-N-ACETYLGLUCOSAMINE--PEPTIDE N-ACETYLGLUCOSAMINYLTRANSFERASE SPINDLY-RELATED"/>
    <property type="match status" value="1"/>
</dbReference>
<dbReference type="GO" id="GO:0016740">
    <property type="term" value="F:transferase activity"/>
    <property type="evidence" value="ECO:0007669"/>
    <property type="project" value="UniProtKB-UniRule"/>
</dbReference>
<dbReference type="Pfam" id="PF13432">
    <property type="entry name" value="TPR_16"/>
    <property type="match status" value="2"/>
</dbReference>
<gene>
    <name evidence="9" type="ORF">HYY20_08240</name>
</gene>
<comment type="caution">
    <text evidence="7">Lacks conserved residue(s) required for the propagation of feature annotation.</text>
</comment>
<evidence type="ECO:0000313" key="9">
    <source>
        <dbReference type="EMBL" id="MBI2876855.1"/>
    </source>
</evidence>
<keyword evidence="4 6" id="KW-0802">TPR repeat</keyword>
<dbReference type="Proteomes" id="UP000769766">
    <property type="component" value="Unassembled WGS sequence"/>
</dbReference>
<evidence type="ECO:0000256" key="3">
    <source>
        <dbReference type="ARBA" id="ARBA00022737"/>
    </source>
</evidence>
<dbReference type="SMART" id="SM00028">
    <property type="entry name" value="TPR"/>
    <property type="match status" value="3"/>
</dbReference>
<protein>
    <submittedName>
        <fullName evidence="9">Tetratricopeptide repeat protein</fullName>
    </submittedName>
</protein>
<dbReference type="SUPFAM" id="SSF48452">
    <property type="entry name" value="TPR-like"/>
    <property type="match status" value="1"/>
</dbReference>
<keyword evidence="3" id="KW-0677">Repeat</keyword>
<dbReference type="Gene3D" id="1.25.40.10">
    <property type="entry name" value="Tetratricopeptide repeat domain"/>
    <property type="match status" value="2"/>
</dbReference>
<dbReference type="SUPFAM" id="SSF53335">
    <property type="entry name" value="S-adenosyl-L-methionine-dependent methyltransferases"/>
    <property type="match status" value="1"/>
</dbReference>
<proteinExistence type="inferred from homology"/>
<name>A0A932FVL2_UNCTE</name>
<dbReference type="EMBL" id="JACPRF010000247">
    <property type="protein sequence ID" value="MBI2876855.1"/>
    <property type="molecule type" value="Genomic_DNA"/>
</dbReference>
<evidence type="ECO:0000313" key="10">
    <source>
        <dbReference type="Proteomes" id="UP000769766"/>
    </source>
</evidence>
<keyword evidence="5 7" id="KW-0620">Polyamine biosynthesis</keyword>
<dbReference type="InterPro" id="IPR029063">
    <property type="entry name" value="SAM-dependent_MTases_sf"/>
</dbReference>
<feature type="repeat" description="TPR" evidence="6">
    <location>
        <begin position="250"/>
        <end position="283"/>
    </location>
</feature>
<evidence type="ECO:0000256" key="6">
    <source>
        <dbReference type="PROSITE-ProRule" id="PRU00339"/>
    </source>
</evidence>
<dbReference type="AlphaFoldDB" id="A0A932FVL2"/>
<dbReference type="InterPro" id="IPR019734">
    <property type="entry name" value="TPR_rpt"/>
</dbReference>
<dbReference type="InterPro" id="IPR011990">
    <property type="entry name" value="TPR-like_helical_dom_sf"/>
</dbReference>
<evidence type="ECO:0000256" key="2">
    <source>
        <dbReference type="ARBA" id="ARBA00022679"/>
    </source>
</evidence>
<comment type="caution">
    <text evidence="9">The sequence shown here is derived from an EMBL/GenBank/DDBJ whole genome shotgun (WGS) entry which is preliminary data.</text>
</comment>
<evidence type="ECO:0000256" key="7">
    <source>
        <dbReference type="PROSITE-ProRule" id="PRU00354"/>
    </source>
</evidence>
<evidence type="ECO:0000259" key="8">
    <source>
        <dbReference type="PROSITE" id="PS51006"/>
    </source>
</evidence>
<dbReference type="GO" id="GO:0006596">
    <property type="term" value="P:polyamine biosynthetic process"/>
    <property type="evidence" value="ECO:0007669"/>
    <property type="project" value="UniProtKB-UniRule"/>
</dbReference>
<comment type="similarity">
    <text evidence="1">Belongs to the spermidine/spermine synthase family.</text>
</comment>
<evidence type="ECO:0000256" key="1">
    <source>
        <dbReference type="ARBA" id="ARBA00007867"/>
    </source>
</evidence>
<keyword evidence="2 7" id="KW-0808">Transferase</keyword>
<accession>A0A932FVL2</accession>
<feature type="domain" description="PABS" evidence="8">
    <location>
        <begin position="1"/>
        <end position="68"/>
    </location>
</feature>
<reference evidence="9" key="1">
    <citation type="submission" date="2020-07" db="EMBL/GenBank/DDBJ databases">
        <title>Huge and variable diversity of episymbiotic CPR bacteria and DPANN archaea in groundwater ecosystems.</title>
        <authorList>
            <person name="He C.Y."/>
            <person name="Keren R."/>
            <person name="Whittaker M."/>
            <person name="Farag I.F."/>
            <person name="Doudna J."/>
            <person name="Cate J.H.D."/>
            <person name="Banfield J.F."/>
        </authorList>
    </citation>
    <scope>NUCLEOTIDE SEQUENCE</scope>
    <source>
        <strain evidence="9">NC_groundwater_672_Ag_B-0.1um_62_36</strain>
    </source>
</reference>
<sequence>QDFYQLARERLRPGGVMCQWIQGYLMSSNDFKSLVHTFLQAFPRASLWEVSVGGDYLLIGMRDGWAQDYRSLRARAGSPAIRKDLAFVGLVDPVDLLGLFVMNEREMAAYAGRAPIHTDDNIHLEFSAPVSVYQPTQLVLLEELHPYRRTALSLGLQWKGEKATLQEILTRIHQARQHTVFGMAQMQLGYGRQALEEFEQAIALNPRDFQANYFLGDLAVTWGEHHLRQGMIGGAIDLYRRVLQANPRLAEVHYLLAQAYETIGQKELAQQAYREALRFNPAIKAQKTAR</sequence>
<dbReference type="PANTHER" id="PTHR44858">
    <property type="entry name" value="TETRATRICOPEPTIDE REPEAT PROTEIN 6"/>
    <property type="match status" value="1"/>
</dbReference>
<dbReference type="InterPro" id="IPR050498">
    <property type="entry name" value="Ycf3"/>
</dbReference>
<organism evidence="9 10">
    <name type="scientific">Tectimicrobiota bacterium</name>
    <dbReference type="NCBI Taxonomy" id="2528274"/>
    <lineage>
        <taxon>Bacteria</taxon>
        <taxon>Pseudomonadati</taxon>
        <taxon>Nitrospinota/Tectimicrobiota group</taxon>
        <taxon>Candidatus Tectimicrobiota</taxon>
    </lineage>
</organism>
<feature type="non-terminal residue" evidence="9">
    <location>
        <position position="1"/>
    </location>
</feature>
<feature type="repeat" description="TPR" evidence="6">
    <location>
        <begin position="175"/>
        <end position="208"/>
    </location>
</feature>
<dbReference type="PROSITE" id="PS51006">
    <property type="entry name" value="PABS_2"/>
    <property type="match status" value="1"/>
</dbReference>
<dbReference type="PROSITE" id="PS50005">
    <property type="entry name" value="TPR"/>
    <property type="match status" value="2"/>
</dbReference>
<evidence type="ECO:0000256" key="4">
    <source>
        <dbReference type="ARBA" id="ARBA00022803"/>
    </source>
</evidence>
<evidence type="ECO:0000256" key="5">
    <source>
        <dbReference type="ARBA" id="ARBA00023115"/>
    </source>
</evidence>
<dbReference type="Gene3D" id="3.40.50.150">
    <property type="entry name" value="Vaccinia Virus protein VP39"/>
    <property type="match status" value="1"/>
</dbReference>
<dbReference type="InterPro" id="IPR030374">
    <property type="entry name" value="PABS"/>
</dbReference>